<dbReference type="PANTHER" id="PTHR11571">
    <property type="entry name" value="GLUTATHIONE S-TRANSFERASE"/>
    <property type="match status" value="1"/>
</dbReference>
<evidence type="ECO:0000313" key="4">
    <source>
        <dbReference type="Proteomes" id="UP000054466"/>
    </source>
</evidence>
<dbReference type="InterPro" id="IPR010987">
    <property type="entry name" value="Glutathione-S-Trfase_C-like"/>
</dbReference>
<sequence>MRQSALIISKLAQSSRQPLLKAFRLPAANCSLSGKINRLSFSFQPLICERCFSMATSTRSSKRQKTGAGAAAETGDSMPYKLIYWPGIPGRGEHIRLAFEATGTPYVDVSNGTDAGVKAVMAQISDKNIGDDNNPPPLAPPILQHGDDILLSQTPNILAYLGPKLGLVPDVADDSVGMYHVNALALTALDGLSNEPHDVHHPIASGAYYEEQKEEALKKAADYRAVRLPKFLGYFERVLSGPASGGGEWLYGGKMTYADLVLFQTVDGVSYAFPKCMGKLKSSGKYGKVFALYERVKALDKIKSYLESDRRQKYSMGIYRHYPELDED</sequence>
<dbReference type="SUPFAM" id="SSF52833">
    <property type="entry name" value="Thioredoxin-like"/>
    <property type="match status" value="1"/>
</dbReference>
<dbReference type="AlphaFoldDB" id="A0A0D1ZVK2"/>
<dbReference type="RefSeq" id="XP_016252422.1">
    <property type="nucleotide sequence ID" value="XM_016390520.1"/>
</dbReference>
<dbReference type="Gene3D" id="1.20.1050.10">
    <property type="match status" value="1"/>
</dbReference>
<dbReference type="Gene3D" id="3.40.30.10">
    <property type="entry name" value="Glutaredoxin"/>
    <property type="match status" value="1"/>
</dbReference>
<protein>
    <recommendedName>
        <fullName evidence="5">Glutathione S-transferase</fullName>
    </recommendedName>
</protein>
<dbReference type="SUPFAM" id="SSF47616">
    <property type="entry name" value="GST C-terminal domain-like"/>
    <property type="match status" value="1"/>
</dbReference>
<feature type="domain" description="GST N-terminal" evidence="1">
    <location>
        <begin position="78"/>
        <end position="169"/>
    </location>
</feature>
<evidence type="ECO:0000259" key="1">
    <source>
        <dbReference type="PROSITE" id="PS50404"/>
    </source>
</evidence>
<dbReference type="HOGENOM" id="CLU_039475_0_0_1"/>
<dbReference type="FunFam" id="1.20.1050.10:FF:000051">
    <property type="entry name" value="Glutathione S-transferase"/>
    <property type="match status" value="1"/>
</dbReference>
<dbReference type="InterPro" id="IPR036282">
    <property type="entry name" value="Glutathione-S-Trfase_C_sf"/>
</dbReference>
<evidence type="ECO:0000259" key="2">
    <source>
        <dbReference type="PROSITE" id="PS50405"/>
    </source>
</evidence>
<dbReference type="GO" id="GO:0004364">
    <property type="term" value="F:glutathione transferase activity"/>
    <property type="evidence" value="ECO:0007669"/>
    <property type="project" value="TreeGrafter"/>
</dbReference>
<dbReference type="OrthoDB" id="414243at2759"/>
<dbReference type="InterPro" id="IPR004046">
    <property type="entry name" value="GST_C"/>
</dbReference>
<gene>
    <name evidence="3" type="ORF">PV07_03766</name>
</gene>
<dbReference type="VEuPathDB" id="FungiDB:PV07_03766"/>
<feature type="domain" description="GST C-terminal" evidence="2">
    <location>
        <begin position="174"/>
        <end position="325"/>
    </location>
</feature>
<dbReference type="CDD" id="cd03192">
    <property type="entry name" value="GST_C_Sigma_like"/>
    <property type="match status" value="1"/>
</dbReference>
<dbReference type="InterPro" id="IPR050213">
    <property type="entry name" value="GST_superfamily"/>
</dbReference>
<dbReference type="PROSITE" id="PS50404">
    <property type="entry name" value="GST_NTER"/>
    <property type="match status" value="1"/>
</dbReference>
<dbReference type="STRING" id="569365.A0A0D1ZVK2"/>
<dbReference type="PANTHER" id="PTHR11571:SF263">
    <property type="entry name" value="GLUTATHIONE S-TRANSFERASE"/>
    <property type="match status" value="1"/>
</dbReference>
<dbReference type="Pfam" id="PF14497">
    <property type="entry name" value="GST_C_3"/>
    <property type="match status" value="1"/>
</dbReference>
<accession>A0A0D1ZVK2</accession>
<dbReference type="EMBL" id="KN847041">
    <property type="protein sequence ID" value="KIW32206.1"/>
    <property type="molecule type" value="Genomic_DNA"/>
</dbReference>
<reference evidence="3 4" key="1">
    <citation type="submission" date="2015-01" db="EMBL/GenBank/DDBJ databases">
        <title>The Genome Sequence of Cladophialophora immunda CBS83496.</title>
        <authorList>
            <consortium name="The Broad Institute Genomics Platform"/>
            <person name="Cuomo C."/>
            <person name="de Hoog S."/>
            <person name="Gorbushina A."/>
            <person name="Stielow B."/>
            <person name="Teixiera M."/>
            <person name="Abouelleil A."/>
            <person name="Chapman S.B."/>
            <person name="Priest M."/>
            <person name="Young S.K."/>
            <person name="Wortman J."/>
            <person name="Nusbaum C."/>
            <person name="Birren B."/>
        </authorList>
    </citation>
    <scope>NUCLEOTIDE SEQUENCE [LARGE SCALE GENOMIC DNA]</scope>
    <source>
        <strain evidence="3 4">CBS 83496</strain>
    </source>
</reference>
<evidence type="ECO:0000313" key="3">
    <source>
        <dbReference type="EMBL" id="KIW32206.1"/>
    </source>
</evidence>
<keyword evidence="4" id="KW-1185">Reference proteome</keyword>
<dbReference type="GeneID" id="27342960"/>
<dbReference type="InterPro" id="IPR004045">
    <property type="entry name" value="Glutathione_S-Trfase_N"/>
</dbReference>
<dbReference type="PROSITE" id="PS50405">
    <property type="entry name" value="GST_CTER"/>
    <property type="match status" value="1"/>
</dbReference>
<dbReference type="GO" id="GO:0006749">
    <property type="term" value="P:glutathione metabolic process"/>
    <property type="evidence" value="ECO:0007669"/>
    <property type="project" value="TreeGrafter"/>
</dbReference>
<dbReference type="InterPro" id="IPR036249">
    <property type="entry name" value="Thioredoxin-like_sf"/>
</dbReference>
<dbReference type="Proteomes" id="UP000054466">
    <property type="component" value="Unassembled WGS sequence"/>
</dbReference>
<evidence type="ECO:0008006" key="5">
    <source>
        <dbReference type="Google" id="ProtNLM"/>
    </source>
</evidence>
<proteinExistence type="predicted"/>
<organism evidence="3 4">
    <name type="scientific">Cladophialophora immunda</name>
    <dbReference type="NCBI Taxonomy" id="569365"/>
    <lineage>
        <taxon>Eukaryota</taxon>
        <taxon>Fungi</taxon>
        <taxon>Dikarya</taxon>
        <taxon>Ascomycota</taxon>
        <taxon>Pezizomycotina</taxon>
        <taxon>Eurotiomycetes</taxon>
        <taxon>Chaetothyriomycetidae</taxon>
        <taxon>Chaetothyriales</taxon>
        <taxon>Herpotrichiellaceae</taxon>
        <taxon>Cladophialophora</taxon>
    </lineage>
</organism>
<name>A0A0D1ZVK2_9EURO</name>